<dbReference type="Pfam" id="PF00563">
    <property type="entry name" value="EAL"/>
    <property type="match status" value="1"/>
</dbReference>
<dbReference type="InterPro" id="IPR001610">
    <property type="entry name" value="PAC"/>
</dbReference>
<dbReference type="InterPro" id="IPR000014">
    <property type="entry name" value="PAS"/>
</dbReference>
<keyword evidence="1" id="KW-0472">Membrane</keyword>
<dbReference type="SUPFAM" id="SSF55073">
    <property type="entry name" value="Nucleotide cyclase"/>
    <property type="match status" value="1"/>
</dbReference>
<dbReference type="InterPro" id="IPR029787">
    <property type="entry name" value="Nucleotide_cyclase"/>
</dbReference>
<evidence type="ECO:0000259" key="2">
    <source>
        <dbReference type="PROSITE" id="PS50112"/>
    </source>
</evidence>
<dbReference type="SMART" id="SM00086">
    <property type="entry name" value="PAC"/>
    <property type="match status" value="1"/>
</dbReference>
<proteinExistence type="predicted"/>
<dbReference type="InterPro" id="IPR001633">
    <property type="entry name" value="EAL_dom"/>
</dbReference>
<dbReference type="Pfam" id="PF13426">
    <property type="entry name" value="PAS_9"/>
    <property type="match status" value="1"/>
</dbReference>
<dbReference type="OrthoDB" id="101222at2"/>
<dbReference type="CDD" id="cd00130">
    <property type="entry name" value="PAS"/>
    <property type="match status" value="1"/>
</dbReference>
<dbReference type="PROSITE" id="PS50113">
    <property type="entry name" value="PAC"/>
    <property type="match status" value="1"/>
</dbReference>
<dbReference type="PROSITE" id="PS50112">
    <property type="entry name" value="PAS"/>
    <property type="match status" value="1"/>
</dbReference>
<dbReference type="SMART" id="SM00267">
    <property type="entry name" value="GGDEF"/>
    <property type="match status" value="1"/>
</dbReference>
<accession>A0A1H4LK36</accession>
<dbReference type="SUPFAM" id="SSF55785">
    <property type="entry name" value="PYP-like sensor domain (PAS domain)"/>
    <property type="match status" value="1"/>
</dbReference>
<evidence type="ECO:0000259" key="5">
    <source>
        <dbReference type="PROSITE" id="PS50887"/>
    </source>
</evidence>
<feature type="transmembrane region" description="Helical" evidence="1">
    <location>
        <begin position="52"/>
        <end position="79"/>
    </location>
</feature>
<dbReference type="Gene3D" id="3.30.70.270">
    <property type="match status" value="1"/>
</dbReference>
<dbReference type="InterPro" id="IPR000160">
    <property type="entry name" value="GGDEF_dom"/>
</dbReference>
<keyword evidence="1" id="KW-1133">Transmembrane helix</keyword>
<evidence type="ECO:0000313" key="6">
    <source>
        <dbReference type="EMBL" id="SEB70625.1"/>
    </source>
</evidence>
<dbReference type="EMBL" id="FNSD01000001">
    <property type="protein sequence ID" value="SEB70625.1"/>
    <property type="molecule type" value="Genomic_DNA"/>
</dbReference>
<keyword evidence="1" id="KW-0812">Transmembrane</keyword>
<dbReference type="NCBIfam" id="TIGR00229">
    <property type="entry name" value="sensory_box"/>
    <property type="match status" value="1"/>
</dbReference>
<dbReference type="Pfam" id="PF25487">
    <property type="entry name" value="ETR1_N"/>
    <property type="match status" value="1"/>
</dbReference>
<feature type="transmembrane region" description="Helical" evidence="1">
    <location>
        <begin position="12"/>
        <end position="32"/>
    </location>
</feature>
<dbReference type="InterPro" id="IPR052155">
    <property type="entry name" value="Biofilm_reg_signaling"/>
</dbReference>
<dbReference type="CDD" id="cd01949">
    <property type="entry name" value="GGDEF"/>
    <property type="match status" value="1"/>
</dbReference>
<evidence type="ECO:0000259" key="4">
    <source>
        <dbReference type="PROSITE" id="PS50883"/>
    </source>
</evidence>
<name>A0A1H4LK36_9BACT</name>
<dbReference type="SUPFAM" id="SSF141868">
    <property type="entry name" value="EAL domain-like"/>
    <property type="match status" value="1"/>
</dbReference>
<reference evidence="6 7" key="1">
    <citation type="submission" date="2016-10" db="EMBL/GenBank/DDBJ databases">
        <authorList>
            <person name="de Groot N.N."/>
        </authorList>
    </citation>
    <scope>NUCLEOTIDE SEQUENCE [LARGE SCALE GENOMIC DNA]</scope>
    <source>
        <strain evidence="6 7">AB35.6</strain>
    </source>
</reference>
<dbReference type="NCBIfam" id="TIGR00254">
    <property type="entry name" value="GGDEF"/>
    <property type="match status" value="1"/>
</dbReference>
<dbReference type="PROSITE" id="PS50883">
    <property type="entry name" value="EAL"/>
    <property type="match status" value="1"/>
</dbReference>
<organism evidence="6 7">
    <name type="scientific">Terriglobus roseus</name>
    <dbReference type="NCBI Taxonomy" id="392734"/>
    <lineage>
        <taxon>Bacteria</taxon>
        <taxon>Pseudomonadati</taxon>
        <taxon>Acidobacteriota</taxon>
        <taxon>Terriglobia</taxon>
        <taxon>Terriglobales</taxon>
        <taxon>Acidobacteriaceae</taxon>
        <taxon>Terriglobus</taxon>
    </lineage>
</organism>
<dbReference type="CDD" id="cd01948">
    <property type="entry name" value="EAL"/>
    <property type="match status" value="1"/>
</dbReference>
<evidence type="ECO:0000256" key="1">
    <source>
        <dbReference type="SAM" id="Phobius"/>
    </source>
</evidence>
<evidence type="ECO:0000259" key="3">
    <source>
        <dbReference type="PROSITE" id="PS50113"/>
    </source>
</evidence>
<protein>
    <submittedName>
        <fullName evidence="6">PAS domain S-box-containing protein/diguanylate cyclase (GGDEF) domain-containing protein</fullName>
    </submittedName>
</protein>
<feature type="domain" description="GGDEF" evidence="5">
    <location>
        <begin position="337"/>
        <end position="469"/>
    </location>
</feature>
<dbReference type="InterPro" id="IPR043128">
    <property type="entry name" value="Rev_trsase/Diguanyl_cyclase"/>
</dbReference>
<dbReference type="InterPro" id="IPR035919">
    <property type="entry name" value="EAL_sf"/>
</dbReference>
<dbReference type="Pfam" id="PF00990">
    <property type="entry name" value="GGDEF"/>
    <property type="match status" value="1"/>
</dbReference>
<dbReference type="SMART" id="SM00091">
    <property type="entry name" value="PAS"/>
    <property type="match status" value="1"/>
</dbReference>
<dbReference type="PANTHER" id="PTHR44757:SF2">
    <property type="entry name" value="BIOFILM ARCHITECTURE MAINTENANCE PROTEIN MBAA"/>
    <property type="match status" value="1"/>
</dbReference>
<feature type="transmembrane region" description="Helical" evidence="1">
    <location>
        <begin position="91"/>
        <end position="113"/>
    </location>
</feature>
<dbReference type="PROSITE" id="PS50887">
    <property type="entry name" value="GGDEF"/>
    <property type="match status" value="1"/>
</dbReference>
<dbReference type="InterPro" id="IPR000700">
    <property type="entry name" value="PAS-assoc_C"/>
</dbReference>
<dbReference type="Gene3D" id="3.30.450.20">
    <property type="entry name" value="PAS domain"/>
    <property type="match status" value="1"/>
</dbReference>
<dbReference type="GO" id="GO:0003824">
    <property type="term" value="F:catalytic activity"/>
    <property type="evidence" value="ECO:0007669"/>
    <property type="project" value="UniProtKB-ARBA"/>
</dbReference>
<gene>
    <name evidence="6" type="ORF">SAMN05443244_1614</name>
</gene>
<dbReference type="SMART" id="SM00052">
    <property type="entry name" value="EAL"/>
    <property type="match status" value="1"/>
</dbReference>
<dbReference type="InterPro" id="IPR035965">
    <property type="entry name" value="PAS-like_dom_sf"/>
</dbReference>
<feature type="domain" description="PAC" evidence="3">
    <location>
        <begin position="254"/>
        <end position="305"/>
    </location>
</feature>
<dbReference type="AlphaFoldDB" id="A0A1H4LK36"/>
<dbReference type="RefSeq" id="WP_074653215.1">
    <property type="nucleotide sequence ID" value="NZ_FNSD01000001.1"/>
</dbReference>
<sequence length="735" mass="80905">MPHNSVATRRTLTALLILSLVPLLYFAPSLLTRAFSSSYLPHGVCYMWDRQLLGFSVSADAVIFLSYVAIASMLTWIAYRNRREIPFGGMFAAFGAFIVACGLTHLMDIIVLWHPYYWLAVDIKIITAVASAITACLLPPLAPALRSMVKAAAISKKAQAEREQAHAFTRSIIDSSSFSIIVTDRNGTIVSANPASERMLWYTTAELTSNQNIASLIPQQEITARAAELTDDLGQATPPDARALMARAGMGLIDEGDWTFVRKDGSTIPIRLTVSAHSGVSGVEGYIFTAFDITERLRSQEYLRHVATHDALTGLPTRVLFRDRLDVALGRARRYQQAVAVIMIDLDNFKRINDSMGHQAGDEVLVTVAQRLRDAVRVTDTVARMGGDEFVVILSDLREPKVGGQLAQNLLDCLAVPIVVNQQEIVVTASMGICTDTVNADAVSILKNADLALYRSKTNGKNQVYWYTENMKHATIEKLQLETNLRLAIERDELTLHYQPQFSLKTGACTGMEALLRWERKGHGVIMPSEFIPLAEETGLIVPIGNWVLHRACLEAVHLFQQLGKNLTVAVNISPRQFLDKSLLRNIEMALRNSGLAPGSLELEITENILMHDEESLVLLERVRDLGVRVSIDDFGTGFSSMAYITRFSIDRLKIDQSFVRNATTDAGNGAVITAIIAMAHGLGVEVLAEGVETAEQLGFLLQHGCDAAQGYHFSPPVVASEMIQHFSPRKFPTA</sequence>
<dbReference type="FunFam" id="3.30.70.270:FF:000001">
    <property type="entry name" value="Diguanylate cyclase domain protein"/>
    <property type="match status" value="1"/>
</dbReference>
<dbReference type="InterPro" id="IPR058544">
    <property type="entry name" value="ETR1_N"/>
</dbReference>
<evidence type="ECO:0000313" key="7">
    <source>
        <dbReference type="Proteomes" id="UP000182409"/>
    </source>
</evidence>
<dbReference type="PANTHER" id="PTHR44757">
    <property type="entry name" value="DIGUANYLATE CYCLASE DGCP"/>
    <property type="match status" value="1"/>
</dbReference>
<dbReference type="Gene3D" id="3.20.20.450">
    <property type="entry name" value="EAL domain"/>
    <property type="match status" value="1"/>
</dbReference>
<dbReference type="Proteomes" id="UP000182409">
    <property type="component" value="Unassembled WGS sequence"/>
</dbReference>
<feature type="domain" description="PAS" evidence="2">
    <location>
        <begin position="165"/>
        <end position="217"/>
    </location>
</feature>
<feature type="domain" description="EAL" evidence="4">
    <location>
        <begin position="478"/>
        <end position="731"/>
    </location>
</feature>